<evidence type="ECO:0000313" key="4">
    <source>
        <dbReference type="Proteomes" id="UP000663505"/>
    </source>
</evidence>
<dbReference type="EMBL" id="CP071182">
    <property type="protein sequence ID" value="QSO46891.1"/>
    <property type="molecule type" value="Genomic_DNA"/>
</dbReference>
<gene>
    <name evidence="3" type="ORF">JZ786_21065</name>
</gene>
<dbReference type="Gene3D" id="3.60.20.10">
    <property type="entry name" value="Glutamine Phosphoribosylpyrophosphate, subunit 1, domain 1"/>
    <property type="match status" value="1"/>
</dbReference>
<keyword evidence="1 3" id="KW-0315">Glutamine amidotransferase</keyword>
<dbReference type="InterPro" id="IPR029055">
    <property type="entry name" value="Ntn_hydrolases_N"/>
</dbReference>
<keyword evidence="4" id="KW-1185">Reference proteome</keyword>
<dbReference type="Pfam" id="PF13230">
    <property type="entry name" value="GATase_4"/>
    <property type="match status" value="1"/>
</dbReference>
<accession>A0A9X7Z6Y8</accession>
<dbReference type="RefSeq" id="WP_206656252.1">
    <property type="nucleotide sequence ID" value="NZ_CP071182.1"/>
</dbReference>
<dbReference type="AlphaFoldDB" id="A0A9X7Z6Y8"/>
<sequence length="227" mass="25261">MCEMMALQAKHPIPIEEVLGYATLLDEYGVAGFSWGITWRSESGAIQRYRAVEGIRRDPLVHRALAGVSSNQYLVHLRRPSLMSTISFVNAQPYLTRDAQVAFAHNGFFARHREFRNTYQAELIGTSDSEVGFQFYEHQLASGMDPTEALTLTQNELGGDANIGVMLADGSVLFYSGHHDNAVYAFTIGETRFATTALHSGDDYVFQSVFPRAEAIEQVPARTVYTL</sequence>
<proteinExistence type="predicted"/>
<feature type="domain" description="Glutamine amidotransferase type-2" evidence="2">
    <location>
        <begin position="1"/>
        <end position="227"/>
    </location>
</feature>
<organism evidence="3 4">
    <name type="scientific">Alicyclobacillus mengziensis</name>
    <dbReference type="NCBI Taxonomy" id="2931921"/>
    <lineage>
        <taxon>Bacteria</taxon>
        <taxon>Bacillati</taxon>
        <taxon>Bacillota</taxon>
        <taxon>Bacilli</taxon>
        <taxon>Bacillales</taxon>
        <taxon>Alicyclobacillaceae</taxon>
        <taxon>Alicyclobacillus</taxon>
    </lineage>
</organism>
<dbReference type="InterPro" id="IPR026869">
    <property type="entry name" value="EgtC-like"/>
</dbReference>
<evidence type="ECO:0000259" key="2">
    <source>
        <dbReference type="PROSITE" id="PS51278"/>
    </source>
</evidence>
<name>A0A9X7Z6Y8_9BACL</name>
<dbReference type="KEGG" id="afx:JZ786_21065"/>
<dbReference type="Proteomes" id="UP000663505">
    <property type="component" value="Chromosome"/>
</dbReference>
<dbReference type="SUPFAM" id="SSF56235">
    <property type="entry name" value="N-terminal nucleophile aminohydrolases (Ntn hydrolases)"/>
    <property type="match status" value="1"/>
</dbReference>
<dbReference type="PROSITE" id="PS51278">
    <property type="entry name" value="GATASE_TYPE_2"/>
    <property type="match status" value="1"/>
</dbReference>
<evidence type="ECO:0000256" key="1">
    <source>
        <dbReference type="ARBA" id="ARBA00022962"/>
    </source>
</evidence>
<protein>
    <submittedName>
        <fullName evidence="3">Class II glutamine amidotransferase</fullName>
    </submittedName>
</protein>
<evidence type="ECO:0000313" key="3">
    <source>
        <dbReference type="EMBL" id="QSO46891.1"/>
    </source>
</evidence>
<dbReference type="InterPro" id="IPR017932">
    <property type="entry name" value="GATase_2_dom"/>
</dbReference>
<dbReference type="CDD" id="cd00352">
    <property type="entry name" value="Gn_AT_II"/>
    <property type="match status" value="1"/>
</dbReference>
<reference evidence="3 4" key="1">
    <citation type="submission" date="2021-02" db="EMBL/GenBank/DDBJ databases">
        <title>Alicyclobacillus curvatus sp. nov. and Alicyclobacillus mengziensis sp. nov., two acidophilic bacteria isolated from acid mine drainage.</title>
        <authorList>
            <person name="Huang Y."/>
        </authorList>
    </citation>
    <scope>NUCLEOTIDE SEQUENCE [LARGE SCALE GENOMIC DNA]</scope>
    <source>
        <strain evidence="3 4">S30H14</strain>
    </source>
</reference>